<evidence type="ECO:0000313" key="2">
    <source>
        <dbReference type="EMBL" id="MFC4585462.1"/>
    </source>
</evidence>
<keyword evidence="2" id="KW-0808">Transferase</keyword>
<keyword evidence="2" id="KW-0012">Acyltransferase</keyword>
<dbReference type="RefSeq" id="WP_262843048.1">
    <property type="nucleotide sequence ID" value="NZ_JANZYP010000015.1"/>
</dbReference>
<dbReference type="InterPro" id="IPR016181">
    <property type="entry name" value="Acyl_CoA_acyltransferase"/>
</dbReference>
<evidence type="ECO:0000313" key="3">
    <source>
        <dbReference type="Proteomes" id="UP001595891"/>
    </source>
</evidence>
<dbReference type="Gene3D" id="3.40.630.30">
    <property type="match status" value="1"/>
</dbReference>
<dbReference type="GO" id="GO:0016746">
    <property type="term" value="F:acyltransferase activity"/>
    <property type="evidence" value="ECO:0007669"/>
    <property type="project" value="UniProtKB-KW"/>
</dbReference>
<proteinExistence type="predicted"/>
<organism evidence="2 3">
    <name type="scientific">Sphaerisporangium corydalis</name>
    <dbReference type="NCBI Taxonomy" id="1441875"/>
    <lineage>
        <taxon>Bacteria</taxon>
        <taxon>Bacillati</taxon>
        <taxon>Actinomycetota</taxon>
        <taxon>Actinomycetes</taxon>
        <taxon>Streptosporangiales</taxon>
        <taxon>Streptosporangiaceae</taxon>
        <taxon>Sphaerisporangium</taxon>
    </lineage>
</organism>
<name>A0ABV9E7U5_9ACTN</name>
<dbReference type="Pfam" id="PF00583">
    <property type="entry name" value="Acetyltransf_1"/>
    <property type="match status" value="1"/>
</dbReference>
<comment type="caution">
    <text evidence="2">The sequence shown here is derived from an EMBL/GenBank/DDBJ whole genome shotgun (WGS) entry which is preliminary data.</text>
</comment>
<dbReference type="Proteomes" id="UP001595891">
    <property type="component" value="Unassembled WGS sequence"/>
</dbReference>
<feature type="domain" description="N-acetyltransferase" evidence="1">
    <location>
        <begin position="12"/>
        <end position="175"/>
    </location>
</feature>
<dbReference type="CDD" id="cd04301">
    <property type="entry name" value="NAT_SF"/>
    <property type="match status" value="1"/>
</dbReference>
<dbReference type="EC" id="2.3.1.-" evidence="2"/>
<sequence length="176" mass="19852">MSITYAHHDGHHATEELDDEYVDVYLDIRAEPPYNSGPLYQRDRFLDRSRKQMENEGFDLVVARSGGTLAGFAFGFRVPAGRWWGGGPGPSEELVNVDKFAVVELNLRREYRGHGYGRRLLDELLAGRPEKWAILLSLPAAPAHAMYEHLGWSVVGTMQPFPDAEIADVMAVELRR</sequence>
<accession>A0ABV9E7U5</accession>
<dbReference type="SUPFAM" id="SSF55729">
    <property type="entry name" value="Acyl-CoA N-acyltransferases (Nat)"/>
    <property type="match status" value="1"/>
</dbReference>
<dbReference type="PROSITE" id="PS51186">
    <property type="entry name" value="GNAT"/>
    <property type="match status" value="1"/>
</dbReference>
<reference evidence="3" key="1">
    <citation type="journal article" date="2019" name="Int. J. Syst. Evol. Microbiol.">
        <title>The Global Catalogue of Microorganisms (GCM) 10K type strain sequencing project: providing services to taxonomists for standard genome sequencing and annotation.</title>
        <authorList>
            <consortium name="The Broad Institute Genomics Platform"/>
            <consortium name="The Broad Institute Genome Sequencing Center for Infectious Disease"/>
            <person name="Wu L."/>
            <person name="Ma J."/>
        </authorList>
    </citation>
    <scope>NUCLEOTIDE SEQUENCE [LARGE SCALE GENOMIC DNA]</scope>
    <source>
        <strain evidence="3">CCUG 49560</strain>
    </source>
</reference>
<protein>
    <submittedName>
        <fullName evidence="2">GNAT family N-acetyltransferase</fullName>
        <ecNumber evidence="2">2.3.1.-</ecNumber>
    </submittedName>
</protein>
<evidence type="ECO:0000259" key="1">
    <source>
        <dbReference type="PROSITE" id="PS51186"/>
    </source>
</evidence>
<keyword evidence="3" id="KW-1185">Reference proteome</keyword>
<dbReference type="EMBL" id="JBHSFN010000002">
    <property type="protein sequence ID" value="MFC4585462.1"/>
    <property type="molecule type" value="Genomic_DNA"/>
</dbReference>
<dbReference type="InterPro" id="IPR000182">
    <property type="entry name" value="GNAT_dom"/>
</dbReference>
<gene>
    <name evidence="2" type="ORF">ACFO8L_05240</name>
</gene>